<evidence type="ECO:0000313" key="3">
    <source>
        <dbReference type="Proteomes" id="UP000006044"/>
    </source>
</evidence>
<dbReference type="SUPFAM" id="SSF51726">
    <property type="entry name" value="UROD/MetE-like"/>
    <property type="match status" value="1"/>
</dbReference>
<dbReference type="PANTHER" id="PTHR47099:SF1">
    <property type="entry name" value="METHYLCOBAMIDE:COM METHYLTRANSFERASE MTBA"/>
    <property type="match status" value="1"/>
</dbReference>
<reference evidence="2 3" key="1">
    <citation type="submission" date="2012-08" db="EMBL/GenBank/DDBJ databases">
        <title>The Genome Sequence of Barnesiella intestinihominis YIT 11860.</title>
        <authorList>
            <consortium name="The Broad Institute Genome Sequencing Platform"/>
            <person name="Earl A."/>
            <person name="Ward D."/>
            <person name="Feldgarden M."/>
            <person name="Gevers D."/>
            <person name="Morotomi M."/>
            <person name="Walker B."/>
            <person name="Young S.K."/>
            <person name="Zeng Q."/>
            <person name="Gargeya S."/>
            <person name="Fitzgerald M."/>
            <person name="Haas B."/>
            <person name="Abouelleil A."/>
            <person name="Alvarado L."/>
            <person name="Arachchi H.M."/>
            <person name="Berlin A.M."/>
            <person name="Chapman S.B."/>
            <person name="Goldberg J."/>
            <person name="Griggs A."/>
            <person name="Gujja S."/>
            <person name="Hansen M."/>
            <person name="Howarth C."/>
            <person name="Imamovic A."/>
            <person name="Larimer J."/>
            <person name="McCowen C."/>
            <person name="Montmayeur A."/>
            <person name="Murphy C."/>
            <person name="Neiman D."/>
            <person name="Pearson M."/>
            <person name="Priest M."/>
            <person name="Roberts A."/>
            <person name="Saif S."/>
            <person name="Shea T."/>
            <person name="Sisk P."/>
            <person name="Sykes S."/>
            <person name="Wortman J."/>
            <person name="Nusbaum C."/>
            <person name="Birren B."/>
        </authorList>
    </citation>
    <scope>NUCLEOTIDE SEQUENCE [LARGE SCALE GENOMIC DNA]</scope>
    <source>
        <strain evidence="2 3">YIT 11860</strain>
    </source>
</reference>
<dbReference type="EMBL" id="ADLE01000007">
    <property type="protein sequence ID" value="EJZ65221.1"/>
    <property type="molecule type" value="Genomic_DNA"/>
</dbReference>
<dbReference type="AlphaFoldDB" id="K0X456"/>
<dbReference type="PANTHER" id="PTHR47099">
    <property type="entry name" value="METHYLCOBAMIDE:COM METHYLTRANSFERASE MTBA"/>
    <property type="match status" value="1"/>
</dbReference>
<accession>K0X456</accession>
<dbReference type="InterPro" id="IPR038071">
    <property type="entry name" value="UROD/MetE-like_sf"/>
</dbReference>
<proteinExistence type="predicted"/>
<dbReference type="RefSeq" id="WP_008861445.1">
    <property type="nucleotide sequence ID" value="NZ_JH815203.1"/>
</dbReference>
<comment type="caution">
    <text evidence="2">The sequence shown here is derived from an EMBL/GenBank/DDBJ whole genome shotgun (WGS) entry which is preliminary data.</text>
</comment>
<dbReference type="Pfam" id="PF01208">
    <property type="entry name" value="URO-D"/>
    <property type="match status" value="1"/>
</dbReference>
<dbReference type="GO" id="GO:0006779">
    <property type="term" value="P:porphyrin-containing compound biosynthetic process"/>
    <property type="evidence" value="ECO:0007669"/>
    <property type="project" value="InterPro"/>
</dbReference>
<feature type="domain" description="Uroporphyrinogen decarboxylase (URO-D)" evidence="1">
    <location>
        <begin position="130"/>
        <end position="326"/>
    </location>
</feature>
<dbReference type="InterPro" id="IPR052024">
    <property type="entry name" value="Methanogen_methyltrans"/>
</dbReference>
<gene>
    <name evidence="2" type="ORF">HMPREF9448_00952</name>
</gene>
<organism evidence="2 3">
    <name type="scientific">Barnesiella intestinihominis YIT 11860</name>
    <dbReference type="NCBI Taxonomy" id="742726"/>
    <lineage>
        <taxon>Bacteria</taxon>
        <taxon>Pseudomonadati</taxon>
        <taxon>Bacteroidota</taxon>
        <taxon>Bacteroidia</taxon>
        <taxon>Bacteroidales</taxon>
        <taxon>Barnesiellaceae</taxon>
        <taxon>Barnesiella</taxon>
    </lineage>
</organism>
<sequence length="333" mass="38625">MMTAKENVIRTLRHDNPEWIPVNLWQLPAAKLKYGQALDDIINRCEIDILSAPFDDPTEDARHYQIGSYTDCWGSTWVNHQAGIIGEVKEYPFADFNKVWNYESPKKLFLSGISGFEKTKAFIDTHKDKFILGGWISLFERMQYLRGTENLFMDTLIESPEYFKLMEIVEDFYNTYLDEWLKLEVDGIIFGDDWGSQRSLLISPETWRKQYKPLYKRFFDKVHTAGKFVFMHSDGYILELYDDLIEIGVDAINSQVWCMGLDKVAEKCNGRITNWGEICRQHILPEGSVEDVIDAVHKMKEALWVNGGLIGQFEAGPDMPLENIKAGLIHWND</sequence>
<dbReference type="Gene3D" id="3.20.20.210">
    <property type="match status" value="1"/>
</dbReference>
<keyword evidence="3" id="KW-1185">Reference proteome</keyword>
<dbReference type="GO" id="GO:0004853">
    <property type="term" value="F:uroporphyrinogen decarboxylase activity"/>
    <property type="evidence" value="ECO:0007669"/>
    <property type="project" value="InterPro"/>
</dbReference>
<protein>
    <recommendedName>
        <fullName evidence="1">Uroporphyrinogen decarboxylase (URO-D) domain-containing protein</fullName>
    </recommendedName>
</protein>
<name>K0X456_9BACT</name>
<evidence type="ECO:0000313" key="2">
    <source>
        <dbReference type="EMBL" id="EJZ65221.1"/>
    </source>
</evidence>
<dbReference type="InterPro" id="IPR000257">
    <property type="entry name" value="Uroporphyrinogen_deCOase"/>
</dbReference>
<dbReference type="GeneID" id="77848256"/>
<dbReference type="Proteomes" id="UP000006044">
    <property type="component" value="Unassembled WGS sequence"/>
</dbReference>
<dbReference type="eggNOG" id="COG0407">
    <property type="taxonomic scope" value="Bacteria"/>
</dbReference>
<evidence type="ECO:0000259" key="1">
    <source>
        <dbReference type="Pfam" id="PF01208"/>
    </source>
</evidence>
<dbReference type="STRING" id="742726.HMPREF9448_00952"/>
<dbReference type="HOGENOM" id="CLU_054162_0_0_10"/>